<reference evidence="1 2" key="1">
    <citation type="submission" date="2018-07" db="EMBL/GenBank/DDBJ databases">
        <title>Genome sequence of Nitratireductor thuwali#1536.</title>
        <authorList>
            <person name="Michoud G."/>
            <person name="Merlino G."/>
            <person name="Sefrji F.O."/>
            <person name="Daffonchio D."/>
        </authorList>
    </citation>
    <scope>NUCLEOTIDE SEQUENCE [LARGE SCALE GENOMIC DNA]</scope>
    <source>
        <strain evidence="2">Nit1536</strain>
    </source>
</reference>
<proteinExistence type="predicted"/>
<evidence type="ECO:0000313" key="1">
    <source>
        <dbReference type="EMBL" id="UUP19005.1"/>
    </source>
</evidence>
<protein>
    <submittedName>
        <fullName evidence="1">Uncharacterized protein</fullName>
    </submittedName>
</protein>
<accession>A0ABY5MM39</accession>
<organism evidence="1 2">
    <name type="scientific">Nitratireductor thuwali</name>
    <dbReference type="NCBI Taxonomy" id="2267699"/>
    <lineage>
        <taxon>Bacteria</taxon>
        <taxon>Pseudomonadati</taxon>
        <taxon>Pseudomonadota</taxon>
        <taxon>Alphaproteobacteria</taxon>
        <taxon>Hyphomicrobiales</taxon>
        <taxon>Phyllobacteriaceae</taxon>
        <taxon>Nitratireductor</taxon>
    </lineage>
</organism>
<dbReference type="EMBL" id="CP030941">
    <property type="protein sequence ID" value="UUP19005.1"/>
    <property type="molecule type" value="Genomic_DNA"/>
</dbReference>
<sequence>MPHSPSLSQTADLAPSRSRRGGRIRLIRRIVLFQVKLLADGFRDVVMSPLSIAAGAIGIFSSRDPEHAFDRLMGFGRDTDRWINLFDTHDEEAGTLDRVAGDIEEAVRRDYAAGGISAKGAERLAAIAAQLRARRGR</sequence>
<evidence type="ECO:0000313" key="2">
    <source>
        <dbReference type="Proteomes" id="UP001342418"/>
    </source>
</evidence>
<dbReference type="RefSeq" id="WP_338531191.1">
    <property type="nucleotide sequence ID" value="NZ_CP030941.1"/>
</dbReference>
<name>A0ABY5MM39_9HYPH</name>
<dbReference type="Proteomes" id="UP001342418">
    <property type="component" value="Chromosome"/>
</dbReference>
<gene>
    <name evidence="1" type="ORF">NTH_03492</name>
</gene>
<keyword evidence="2" id="KW-1185">Reference proteome</keyword>